<comment type="similarity">
    <text evidence="1">Belongs to the type-I restriction system S methylase family.</text>
</comment>
<evidence type="ECO:0000313" key="5">
    <source>
        <dbReference type="EMBL" id="AMT93096.1"/>
    </source>
</evidence>
<evidence type="ECO:0000259" key="4">
    <source>
        <dbReference type="Pfam" id="PF01420"/>
    </source>
</evidence>
<feature type="domain" description="Type I restriction modification DNA specificity" evidence="4">
    <location>
        <begin position="151"/>
        <end position="295"/>
    </location>
</feature>
<evidence type="ECO:0000256" key="2">
    <source>
        <dbReference type="ARBA" id="ARBA00022747"/>
    </source>
</evidence>
<dbReference type="PANTHER" id="PTHR30408">
    <property type="entry name" value="TYPE-1 RESTRICTION ENZYME ECOKI SPECIFICITY PROTEIN"/>
    <property type="match status" value="1"/>
</dbReference>
<proteinExistence type="inferred from homology"/>
<gene>
    <name evidence="5" type="ORF">A2T55_04260</name>
</gene>
<keyword evidence="2" id="KW-0680">Restriction system</keyword>
<dbReference type="Pfam" id="PF01420">
    <property type="entry name" value="Methylase_S"/>
    <property type="match status" value="2"/>
</dbReference>
<dbReference type="Proteomes" id="UP000075950">
    <property type="component" value="Chromosome"/>
</dbReference>
<dbReference type="SUPFAM" id="SSF116734">
    <property type="entry name" value="DNA methylase specificity domain"/>
    <property type="match status" value="2"/>
</dbReference>
<name>A0A142NJZ5_BRELN</name>
<feature type="domain" description="Type I restriction modification DNA specificity" evidence="4">
    <location>
        <begin position="3"/>
        <end position="98"/>
    </location>
</feature>
<evidence type="ECO:0000313" key="6">
    <source>
        <dbReference type="Proteomes" id="UP000075950"/>
    </source>
</evidence>
<dbReference type="InterPro" id="IPR044946">
    <property type="entry name" value="Restrct_endonuc_typeI_TRD_sf"/>
</dbReference>
<dbReference type="PANTHER" id="PTHR30408:SF12">
    <property type="entry name" value="TYPE I RESTRICTION ENZYME MJAVIII SPECIFICITY SUBUNIT"/>
    <property type="match status" value="1"/>
</dbReference>
<dbReference type="REBASE" id="143425">
    <property type="entry name" value="S.Bep258ORF4265P"/>
</dbReference>
<keyword evidence="3" id="KW-0238">DNA-binding</keyword>
<sequence length="315" mass="35080">MYGSIGKLGIASRELCTSQAIAFAIPDQSKIDTRYLYHFLLSQRSQLEYKGRGGTQKNISQGDLKKWPVPLPLLDEQRRIAAILDKADAIRQKRHQAIAHLDTLARASFLDMFATVQDTAVVEDLAAAGSRPIRTGPFGSQLLHEEFTPEGVPVLGIDNVVENKFMWKKERYISESKFQQLEKYEVFPGDVLITIMGTTGRCAVVPAGIPRSINTKHICAITPDREKILPEFLQAALLHHPGTRRFLKDNTRGAIMAGLNMGIIKKTPLPVASMSGQRTFVKRAKKIDTIKAQLLNGPETDLFESLQSRAFRGEL</sequence>
<organism evidence="5 6">
    <name type="scientific">Brevibacterium linens</name>
    <dbReference type="NCBI Taxonomy" id="1703"/>
    <lineage>
        <taxon>Bacteria</taxon>
        <taxon>Bacillati</taxon>
        <taxon>Actinomycetota</taxon>
        <taxon>Actinomycetes</taxon>
        <taxon>Micrococcales</taxon>
        <taxon>Brevibacteriaceae</taxon>
        <taxon>Brevibacterium</taxon>
    </lineage>
</organism>
<accession>A0A142NJZ5</accession>
<evidence type="ECO:0000256" key="3">
    <source>
        <dbReference type="ARBA" id="ARBA00023125"/>
    </source>
</evidence>
<dbReference type="KEGG" id="bly:A2T55_04260"/>
<protein>
    <recommendedName>
        <fullName evidence="4">Type I restriction modification DNA specificity domain-containing protein</fullName>
    </recommendedName>
</protein>
<dbReference type="Gene3D" id="3.90.220.20">
    <property type="entry name" value="DNA methylase specificity domains"/>
    <property type="match status" value="2"/>
</dbReference>
<dbReference type="GO" id="GO:0009307">
    <property type="term" value="P:DNA restriction-modification system"/>
    <property type="evidence" value="ECO:0007669"/>
    <property type="project" value="UniProtKB-KW"/>
</dbReference>
<dbReference type="AlphaFoldDB" id="A0A142NJZ5"/>
<evidence type="ECO:0000256" key="1">
    <source>
        <dbReference type="ARBA" id="ARBA00010923"/>
    </source>
</evidence>
<reference evidence="6" key="1">
    <citation type="submission" date="2016-03" db="EMBL/GenBank/DDBJ databases">
        <authorList>
            <person name="Ploux O."/>
        </authorList>
    </citation>
    <scope>NUCLEOTIDE SEQUENCE [LARGE SCALE GENOMIC DNA]</scope>
    <source>
        <strain evidence="6">BS258</strain>
    </source>
</reference>
<dbReference type="InterPro" id="IPR000055">
    <property type="entry name" value="Restrct_endonuc_typeI_TRD"/>
</dbReference>
<dbReference type="EMBL" id="CP014869">
    <property type="protein sequence ID" value="AMT93096.1"/>
    <property type="molecule type" value="Genomic_DNA"/>
</dbReference>
<dbReference type="InterPro" id="IPR052021">
    <property type="entry name" value="Type-I_RS_S_subunit"/>
</dbReference>
<dbReference type="GO" id="GO:0003677">
    <property type="term" value="F:DNA binding"/>
    <property type="evidence" value="ECO:0007669"/>
    <property type="project" value="UniProtKB-KW"/>
</dbReference>